<feature type="transmembrane region" description="Helical" evidence="1">
    <location>
        <begin position="12"/>
        <end position="35"/>
    </location>
</feature>
<keyword evidence="3" id="KW-1185">Reference proteome</keyword>
<feature type="transmembrane region" description="Helical" evidence="1">
    <location>
        <begin position="55"/>
        <end position="78"/>
    </location>
</feature>
<name>E1R1Y8_SEDSS</name>
<keyword evidence="1" id="KW-0812">Transmembrane</keyword>
<feature type="transmembrane region" description="Helical" evidence="1">
    <location>
        <begin position="161"/>
        <end position="179"/>
    </location>
</feature>
<feature type="transmembrane region" description="Helical" evidence="1">
    <location>
        <begin position="126"/>
        <end position="149"/>
    </location>
</feature>
<gene>
    <name evidence="2" type="ordered locus">Spirs_2400</name>
</gene>
<keyword evidence="1" id="KW-1133">Transmembrane helix</keyword>
<dbReference type="HOGENOM" id="CLU_1281204_0_0_12"/>
<evidence type="ECO:0000313" key="3">
    <source>
        <dbReference type="Proteomes" id="UP000002318"/>
    </source>
</evidence>
<proteinExistence type="predicted"/>
<sequence length="244" mass="28437">MKMDLPLVKARRTYIVLTVFGIAMAVLEAIVVVYLRQLYYPKGFDFPLGMISRQMLFFEWIREAATIVMLAAVGTLAGRGALQRLCYYLYCFGVWDIFYYIWLKILLQWPPSLLTWDVLFLIPVTWAGPVLAPIIAALTMILISISIVYLQERAYDVKIKWHEWTLVFTGAGVILYTFIVDYSRLILREHSANVQSFWEDEGLWRIITGYKPTHYNWVVFVIGEILILTALALVIRRIVQRKRT</sequence>
<feature type="transmembrane region" description="Helical" evidence="1">
    <location>
        <begin position="85"/>
        <end position="106"/>
    </location>
</feature>
<dbReference type="Proteomes" id="UP000002318">
    <property type="component" value="Chromosome"/>
</dbReference>
<organism evidence="2 3">
    <name type="scientific">Sediminispirochaeta smaragdinae (strain DSM 11293 / JCM 15392 / SEBR 4228)</name>
    <name type="common">Spirochaeta smaragdinae</name>
    <dbReference type="NCBI Taxonomy" id="573413"/>
    <lineage>
        <taxon>Bacteria</taxon>
        <taxon>Pseudomonadati</taxon>
        <taxon>Spirochaetota</taxon>
        <taxon>Spirochaetia</taxon>
        <taxon>Spirochaetales</taxon>
        <taxon>Spirochaetaceae</taxon>
        <taxon>Sediminispirochaeta</taxon>
    </lineage>
</organism>
<dbReference type="eggNOG" id="COG1225">
    <property type="taxonomic scope" value="Bacteria"/>
</dbReference>
<dbReference type="RefSeq" id="WP_013254977.1">
    <property type="nucleotide sequence ID" value="NC_014364.1"/>
</dbReference>
<protein>
    <submittedName>
        <fullName evidence="2">Uncharacterized protein</fullName>
    </submittedName>
</protein>
<dbReference type="EMBL" id="CP002116">
    <property type="protein sequence ID" value="ADK81514.1"/>
    <property type="molecule type" value="Genomic_DNA"/>
</dbReference>
<evidence type="ECO:0000313" key="2">
    <source>
        <dbReference type="EMBL" id="ADK81514.1"/>
    </source>
</evidence>
<dbReference type="STRING" id="573413.Spirs_2400"/>
<keyword evidence="1" id="KW-0472">Membrane</keyword>
<dbReference type="AlphaFoldDB" id="E1R1Y8"/>
<reference evidence="2 3" key="1">
    <citation type="journal article" date="2010" name="Stand. Genomic Sci.">
        <title>Complete genome sequence of Spirochaeta smaragdinae type strain (SEBR 4228).</title>
        <authorList>
            <person name="Mavromatis K."/>
            <person name="Yasawong M."/>
            <person name="Chertkov O."/>
            <person name="Lapidus A."/>
            <person name="Lucas S."/>
            <person name="Nolan M."/>
            <person name="Del Rio T.G."/>
            <person name="Tice H."/>
            <person name="Cheng J.F."/>
            <person name="Pitluck S."/>
            <person name="Liolios K."/>
            <person name="Ivanova N."/>
            <person name="Tapia R."/>
            <person name="Han C."/>
            <person name="Bruce D."/>
            <person name="Goodwin L."/>
            <person name="Pati A."/>
            <person name="Chen A."/>
            <person name="Palaniappan K."/>
            <person name="Land M."/>
            <person name="Hauser L."/>
            <person name="Chang Y.J."/>
            <person name="Jeffries C.D."/>
            <person name="Detter J.C."/>
            <person name="Rohde M."/>
            <person name="Brambilla E."/>
            <person name="Spring S."/>
            <person name="Goker M."/>
            <person name="Sikorski J."/>
            <person name="Woyke T."/>
            <person name="Bristow J."/>
            <person name="Eisen J.A."/>
            <person name="Markowitz V."/>
            <person name="Hugenholtz P."/>
            <person name="Klenk H.P."/>
            <person name="Kyrpides N.C."/>
        </authorList>
    </citation>
    <scope>NUCLEOTIDE SEQUENCE [LARGE SCALE GENOMIC DNA]</scope>
    <source>
        <strain evidence="3">DSM 11293 / JCM 15392 / SEBR 4228</strain>
    </source>
</reference>
<dbReference type="KEGG" id="ssm:Spirs_2400"/>
<accession>E1R1Y8</accession>
<evidence type="ECO:0000256" key="1">
    <source>
        <dbReference type="SAM" id="Phobius"/>
    </source>
</evidence>
<feature type="transmembrane region" description="Helical" evidence="1">
    <location>
        <begin position="214"/>
        <end position="235"/>
    </location>
</feature>